<feature type="domain" description="C1q" evidence="4">
    <location>
        <begin position="270"/>
        <end position="404"/>
    </location>
</feature>
<organism evidence="5 7">
    <name type="scientific">Carassius auratus</name>
    <name type="common">Goldfish</name>
    <dbReference type="NCBI Taxonomy" id="7957"/>
    <lineage>
        <taxon>Eukaryota</taxon>
        <taxon>Metazoa</taxon>
        <taxon>Chordata</taxon>
        <taxon>Craniata</taxon>
        <taxon>Vertebrata</taxon>
        <taxon>Euteleostomi</taxon>
        <taxon>Actinopterygii</taxon>
        <taxon>Neopterygii</taxon>
        <taxon>Teleostei</taxon>
        <taxon>Ostariophysi</taxon>
        <taxon>Cypriniformes</taxon>
        <taxon>Cyprinidae</taxon>
        <taxon>Cyprininae</taxon>
        <taxon>Carassius</taxon>
    </lineage>
</organism>
<dbReference type="Gene3D" id="2.60.120.40">
    <property type="match status" value="1"/>
</dbReference>
<dbReference type="GeneID" id="113111492"/>
<dbReference type="InterPro" id="IPR057774">
    <property type="entry name" value="D8C_UMOD/GP2/OIT3-like"/>
</dbReference>
<evidence type="ECO:0000256" key="3">
    <source>
        <dbReference type="SAM" id="SignalP"/>
    </source>
</evidence>
<dbReference type="Proteomes" id="UP000515129">
    <property type="component" value="Chromosome 12"/>
</dbReference>
<name>A0A6P6QIM0_CARAU</name>
<evidence type="ECO:0000313" key="6">
    <source>
        <dbReference type="RefSeq" id="XP_026132043.1"/>
    </source>
</evidence>
<dbReference type="Pfam" id="PF23283">
    <property type="entry name" value="D8C_UMOD"/>
    <property type="match status" value="1"/>
</dbReference>
<dbReference type="RefSeq" id="XP_026132043.1">
    <property type="nucleotide sequence ID" value="XM_026276258.1"/>
</dbReference>
<dbReference type="AlphaFoldDB" id="A0A6P6QIM0"/>
<accession>A0A6P6QIM0</accession>
<keyword evidence="2" id="KW-1015">Disulfide bond</keyword>
<dbReference type="InterPro" id="IPR008983">
    <property type="entry name" value="Tumour_necrosis_fac-like_dom"/>
</dbReference>
<sequence>MLSLCVQVFAVLVVCTAVTANRDISYMFRAWNMVDQPLQEQLAVVYKEMDSLKHEQVVMKQKQEALSKALTHCSQKPIDTDVEMNLTSLQTGSSHLLYTLTQDGDEGSGEDESDKSPDPCYHYTMLDHAWRATNYTTKNVVCDRHVQWKGWYRLFYRGKPIQMPERCVRKERCGTHVPLWLVGGHPRRRDGVVTRKLCGNWKNNCCLFKSPPIQVKACRGNYYVYKFVKPVACHLAYCADINTLVCGKCRKSESCISRDQITWMCRKNKRVKANVHFFVTYPASISGKVNRIMYRKVYVNQGGAFSTRTGIFRAPVSGVYQFFYSSQTGGSGATDLWLVVNNYWVAVSHSNVQGSSSFGNLSTYMTTLRKGATVYVTHNRGRSWANNASNTIVFGGSLLMVRKI</sequence>
<dbReference type="InterPro" id="IPR001073">
    <property type="entry name" value="C1q_dom"/>
</dbReference>
<dbReference type="PANTHER" id="PTHR36191:SF4">
    <property type="entry name" value="VWFD DOMAIN-CONTAINING PROTEIN"/>
    <property type="match status" value="1"/>
</dbReference>
<proteinExistence type="predicted"/>
<feature type="signal peptide" evidence="3">
    <location>
        <begin position="1"/>
        <end position="20"/>
    </location>
</feature>
<dbReference type="PANTHER" id="PTHR36191">
    <property type="entry name" value="ENDO/EXONUCLEASE/PHOSPHATASE DOMAIN-CONTAINING PROTEIN-RELATED"/>
    <property type="match status" value="1"/>
</dbReference>
<dbReference type="PROSITE" id="PS50871">
    <property type="entry name" value="C1Q"/>
    <property type="match status" value="1"/>
</dbReference>
<dbReference type="KEGG" id="caua:113111492"/>
<evidence type="ECO:0000256" key="1">
    <source>
        <dbReference type="ARBA" id="ARBA00022729"/>
    </source>
</evidence>
<reference evidence="6 7" key="1">
    <citation type="submission" date="2025-04" db="UniProtKB">
        <authorList>
            <consortium name="RefSeq"/>
        </authorList>
    </citation>
    <scope>IDENTIFICATION</scope>
    <source>
        <strain evidence="6 7">Wakin</strain>
        <tissue evidence="6 7">Muscle</tissue>
    </source>
</reference>
<protein>
    <submittedName>
        <fullName evidence="6 7">Uncharacterized protein LOC113111492 isoform X1</fullName>
    </submittedName>
</protein>
<dbReference type="RefSeq" id="XP_026132045.1">
    <property type="nucleotide sequence ID" value="XM_026276260.1"/>
</dbReference>
<dbReference type="Pfam" id="PF00386">
    <property type="entry name" value="C1q"/>
    <property type="match status" value="1"/>
</dbReference>
<dbReference type="SUPFAM" id="SSF49842">
    <property type="entry name" value="TNF-like"/>
    <property type="match status" value="1"/>
</dbReference>
<evidence type="ECO:0000313" key="5">
    <source>
        <dbReference type="Proteomes" id="UP000515129"/>
    </source>
</evidence>
<evidence type="ECO:0000313" key="7">
    <source>
        <dbReference type="RefSeq" id="XP_026132045.1"/>
    </source>
</evidence>
<feature type="chain" id="PRO_5044650417" evidence="3">
    <location>
        <begin position="21"/>
        <end position="404"/>
    </location>
</feature>
<dbReference type="OrthoDB" id="2015116at2759"/>
<evidence type="ECO:0000256" key="2">
    <source>
        <dbReference type="ARBA" id="ARBA00023157"/>
    </source>
</evidence>
<keyword evidence="1 3" id="KW-0732">Signal</keyword>
<keyword evidence="5" id="KW-1185">Reference proteome</keyword>
<gene>
    <name evidence="6 7" type="primary">LOC113111492</name>
</gene>
<dbReference type="SMART" id="SM00110">
    <property type="entry name" value="C1Q"/>
    <property type="match status" value="1"/>
</dbReference>
<evidence type="ECO:0000259" key="4">
    <source>
        <dbReference type="PROSITE" id="PS50871"/>
    </source>
</evidence>